<dbReference type="PROSITE" id="PS50850">
    <property type="entry name" value="MFS"/>
    <property type="match status" value="1"/>
</dbReference>
<feature type="transmembrane region" description="Helical" evidence="7">
    <location>
        <begin position="408"/>
        <end position="430"/>
    </location>
</feature>
<organism evidence="9 10">
    <name type="scientific">Amycolatopsis albidoflavus</name>
    <dbReference type="NCBI Taxonomy" id="102226"/>
    <lineage>
        <taxon>Bacteria</taxon>
        <taxon>Bacillati</taxon>
        <taxon>Actinomycetota</taxon>
        <taxon>Actinomycetes</taxon>
        <taxon>Pseudonocardiales</taxon>
        <taxon>Pseudonocardiaceae</taxon>
        <taxon>Amycolatopsis</taxon>
    </lineage>
</organism>
<protein>
    <submittedName>
        <fullName evidence="9">MFS transporter</fullName>
    </submittedName>
</protein>
<evidence type="ECO:0000256" key="4">
    <source>
        <dbReference type="ARBA" id="ARBA00022692"/>
    </source>
</evidence>
<keyword evidence="4 7" id="KW-0812">Transmembrane</keyword>
<feature type="transmembrane region" description="Helical" evidence="7">
    <location>
        <begin position="38"/>
        <end position="57"/>
    </location>
</feature>
<accession>A0ABW5I154</accession>
<feature type="transmembrane region" description="Helical" evidence="7">
    <location>
        <begin position="289"/>
        <end position="311"/>
    </location>
</feature>
<dbReference type="InterPro" id="IPR005829">
    <property type="entry name" value="Sugar_transporter_CS"/>
</dbReference>
<dbReference type="PANTHER" id="PTHR43045">
    <property type="entry name" value="SHIKIMATE TRANSPORTER"/>
    <property type="match status" value="1"/>
</dbReference>
<feature type="transmembrane region" description="Helical" evidence="7">
    <location>
        <begin position="123"/>
        <end position="144"/>
    </location>
</feature>
<dbReference type="Pfam" id="PF00083">
    <property type="entry name" value="Sugar_tr"/>
    <property type="match status" value="1"/>
</dbReference>
<keyword evidence="6 7" id="KW-0472">Membrane</keyword>
<keyword evidence="3" id="KW-1003">Cell membrane</keyword>
<feature type="transmembrane region" description="Helical" evidence="7">
    <location>
        <begin position="252"/>
        <end position="277"/>
    </location>
</feature>
<dbReference type="Gene3D" id="1.20.1250.20">
    <property type="entry name" value="MFS general substrate transporter like domains"/>
    <property type="match status" value="2"/>
</dbReference>
<evidence type="ECO:0000256" key="7">
    <source>
        <dbReference type="SAM" id="Phobius"/>
    </source>
</evidence>
<dbReference type="PROSITE" id="PS00217">
    <property type="entry name" value="SUGAR_TRANSPORT_2"/>
    <property type="match status" value="1"/>
</dbReference>
<dbReference type="RefSeq" id="WP_344264374.1">
    <property type="nucleotide sequence ID" value="NZ_BAAAHV010000002.1"/>
</dbReference>
<feature type="transmembrane region" description="Helical" evidence="7">
    <location>
        <begin position="199"/>
        <end position="220"/>
    </location>
</feature>
<comment type="subcellular location">
    <subcellularLocation>
        <location evidence="1">Cell membrane</location>
        <topology evidence="1">Multi-pass membrane protein</topology>
    </subcellularLocation>
</comment>
<evidence type="ECO:0000259" key="8">
    <source>
        <dbReference type="PROSITE" id="PS50850"/>
    </source>
</evidence>
<evidence type="ECO:0000256" key="1">
    <source>
        <dbReference type="ARBA" id="ARBA00004651"/>
    </source>
</evidence>
<evidence type="ECO:0000256" key="5">
    <source>
        <dbReference type="ARBA" id="ARBA00022989"/>
    </source>
</evidence>
<keyword evidence="5 7" id="KW-1133">Transmembrane helix</keyword>
<dbReference type="PANTHER" id="PTHR43045:SF1">
    <property type="entry name" value="SHIKIMATE TRANSPORTER"/>
    <property type="match status" value="1"/>
</dbReference>
<feature type="transmembrane region" description="Helical" evidence="7">
    <location>
        <begin position="98"/>
        <end position="117"/>
    </location>
</feature>
<dbReference type="InterPro" id="IPR036259">
    <property type="entry name" value="MFS_trans_sf"/>
</dbReference>
<evidence type="ECO:0000256" key="2">
    <source>
        <dbReference type="ARBA" id="ARBA00022448"/>
    </source>
</evidence>
<feature type="transmembrane region" description="Helical" evidence="7">
    <location>
        <begin position="344"/>
        <end position="370"/>
    </location>
</feature>
<dbReference type="InterPro" id="IPR020846">
    <property type="entry name" value="MFS_dom"/>
</dbReference>
<keyword evidence="10" id="KW-1185">Reference proteome</keyword>
<dbReference type="SUPFAM" id="SSF103473">
    <property type="entry name" value="MFS general substrate transporter"/>
    <property type="match status" value="1"/>
</dbReference>
<dbReference type="Proteomes" id="UP001597542">
    <property type="component" value="Unassembled WGS sequence"/>
</dbReference>
<name>A0ABW5I154_9PSEU</name>
<dbReference type="InterPro" id="IPR005828">
    <property type="entry name" value="MFS_sugar_transport-like"/>
</dbReference>
<evidence type="ECO:0000313" key="9">
    <source>
        <dbReference type="EMBL" id="MFD2482257.1"/>
    </source>
</evidence>
<feature type="domain" description="Major facilitator superfamily (MFS) profile" evidence="8">
    <location>
        <begin position="26"/>
        <end position="435"/>
    </location>
</feature>
<feature type="transmembrane region" description="Helical" evidence="7">
    <location>
        <begin position="63"/>
        <end position="86"/>
    </location>
</feature>
<evidence type="ECO:0000313" key="10">
    <source>
        <dbReference type="Proteomes" id="UP001597542"/>
    </source>
</evidence>
<dbReference type="EMBL" id="JBHUKQ010000011">
    <property type="protein sequence ID" value="MFD2482257.1"/>
    <property type="molecule type" value="Genomic_DNA"/>
</dbReference>
<sequence>MADNSREITIDPRKNPATEHARGNSAFLVAAGATALEYYDFMLFGIAASIMFGPVFFPVANPLTATLLALASFGVGFVARPLGGILSGHFGDRYGRRPVLLASLVAMGTATTLVGLLPGYRQIGWWAPVLLVVLRLVQGLATGGESGGAIVYGVENAPAGKRGVFGSYSGMGQSLGALLAIGAFTAVSAAMPESALLSWGWRVPFLAGGIVTLIGILALARTRDTKDFVSEVGAGKAGRTPLRVLFREHPRALLLATGLSVGTNGLIYILLTFAITYSKDNGWSGSQALAGQVLLVAAVAAAVIFAGALADRIGAHKAVVLGAVLTAVFNFVLFGVIAGHSQVAFFAAFAVAGVINALITGPTPVYFASLFPTKVRYSGVSLAYQTGAAISGFAPAAAVFFFDVSGQAVWSVPLFGVVLAGILAVCTLLLRNSAREFETEGERR</sequence>
<comment type="caution">
    <text evidence="9">The sequence shown here is derived from an EMBL/GenBank/DDBJ whole genome shotgun (WGS) entry which is preliminary data.</text>
</comment>
<gene>
    <name evidence="9" type="ORF">ACFSUT_18355</name>
</gene>
<proteinExistence type="predicted"/>
<evidence type="ECO:0000256" key="3">
    <source>
        <dbReference type="ARBA" id="ARBA00022475"/>
    </source>
</evidence>
<feature type="transmembrane region" description="Helical" evidence="7">
    <location>
        <begin position="165"/>
        <end position="187"/>
    </location>
</feature>
<evidence type="ECO:0000256" key="6">
    <source>
        <dbReference type="ARBA" id="ARBA00023136"/>
    </source>
</evidence>
<reference evidence="10" key="1">
    <citation type="journal article" date="2019" name="Int. J. Syst. Evol. Microbiol.">
        <title>The Global Catalogue of Microorganisms (GCM) 10K type strain sequencing project: providing services to taxonomists for standard genome sequencing and annotation.</title>
        <authorList>
            <consortium name="The Broad Institute Genomics Platform"/>
            <consortium name="The Broad Institute Genome Sequencing Center for Infectious Disease"/>
            <person name="Wu L."/>
            <person name="Ma J."/>
        </authorList>
    </citation>
    <scope>NUCLEOTIDE SEQUENCE [LARGE SCALE GENOMIC DNA]</scope>
    <source>
        <strain evidence="10">CGMCC 4.7638</strain>
    </source>
</reference>
<feature type="transmembrane region" description="Helical" evidence="7">
    <location>
        <begin position="318"/>
        <end position="338"/>
    </location>
</feature>
<keyword evidence="2" id="KW-0813">Transport</keyword>
<feature type="transmembrane region" description="Helical" evidence="7">
    <location>
        <begin position="382"/>
        <end position="402"/>
    </location>
</feature>
<dbReference type="Pfam" id="PF07690">
    <property type="entry name" value="MFS_1"/>
    <property type="match status" value="1"/>
</dbReference>
<dbReference type="InterPro" id="IPR011701">
    <property type="entry name" value="MFS"/>
</dbReference>